<comment type="subunit">
    <text evidence="10">Homodimer. Polymerizes to form a dynamic ring structure in a strictly GTP-dependent manner.</text>
</comment>
<dbReference type="GO" id="GO:0005525">
    <property type="term" value="F:GTP binding"/>
    <property type="evidence" value="ECO:0007669"/>
    <property type="project" value="UniProtKB-KW"/>
</dbReference>
<dbReference type="SMART" id="SM00864">
    <property type="entry name" value="Tubulin"/>
    <property type="match status" value="1"/>
</dbReference>
<feature type="region of interest" description="Disordered" evidence="11">
    <location>
        <begin position="332"/>
        <end position="362"/>
    </location>
</feature>
<dbReference type="PROSITE" id="PS01135">
    <property type="entry name" value="FTSZ_2"/>
    <property type="match status" value="1"/>
</dbReference>
<evidence type="ECO:0000313" key="15">
    <source>
        <dbReference type="Proteomes" id="UP000886748"/>
    </source>
</evidence>
<dbReference type="AlphaFoldDB" id="A0A9D1SRA1"/>
<dbReference type="PROSITE" id="PS01134">
    <property type="entry name" value="FTSZ_1"/>
    <property type="match status" value="1"/>
</dbReference>
<dbReference type="HAMAP" id="MF_00909">
    <property type="entry name" value="FtsZ"/>
    <property type="match status" value="1"/>
</dbReference>
<dbReference type="FunFam" id="3.40.50.1440:FF:000023">
    <property type="entry name" value="Cell division protein FtsZ"/>
    <property type="match status" value="1"/>
</dbReference>
<dbReference type="InterPro" id="IPR000158">
    <property type="entry name" value="Cell_div_FtsZ"/>
</dbReference>
<dbReference type="GO" id="GO:0032153">
    <property type="term" value="C:cell division site"/>
    <property type="evidence" value="ECO:0007669"/>
    <property type="project" value="TreeGrafter"/>
</dbReference>
<keyword evidence="6 10" id="KW-0342">GTP-binding</keyword>
<keyword evidence="5 10" id="KW-0547">Nucleotide-binding</keyword>
<comment type="similarity">
    <text evidence="2 10">Belongs to the FtsZ family.</text>
</comment>
<feature type="domain" description="Tubulin/FtsZ GTPase" evidence="12">
    <location>
        <begin position="1"/>
        <end position="192"/>
    </location>
</feature>
<feature type="non-terminal residue" evidence="14">
    <location>
        <position position="1"/>
    </location>
</feature>
<dbReference type="GO" id="GO:0005737">
    <property type="term" value="C:cytoplasm"/>
    <property type="evidence" value="ECO:0007669"/>
    <property type="project" value="UniProtKB-SubCell"/>
</dbReference>
<evidence type="ECO:0000256" key="6">
    <source>
        <dbReference type="ARBA" id="ARBA00023134"/>
    </source>
</evidence>
<comment type="subcellular location">
    <subcellularLocation>
        <location evidence="1 10">Cytoplasm</location>
    </subcellularLocation>
</comment>
<dbReference type="Pfam" id="PF12327">
    <property type="entry name" value="FtsZ_C"/>
    <property type="match status" value="1"/>
</dbReference>
<dbReference type="Gene3D" id="3.30.1330.20">
    <property type="entry name" value="Tubulin/FtsZ, C-terminal domain"/>
    <property type="match status" value="1"/>
</dbReference>
<name>A0A9D1SRA1_9CLOT</name>
<dbReference type="SUPFAM" id="SSF55307">
    <property type="entry name" value="Tubulin C-terminal domain-like"/>
    <property type="match status" value="1"/>
</dbReference>
<comment type="function">
    <text evidence="10">Essential cell division protein that forms a contractile ring structure (Z ring) at the future cell division site. The regulation of the ring assembly controls the timing and the location of cell division. One of the functions of the FtsZ ring is to recruit other cell division proteins to the septum to produce a new cell wall between the dividing cells. Binds GTP and shows GTPase activity.</text>
</comment>
<dbReference type="InterPro" id="IPR018316">
    <property type="entry name" value="Tubulin/FtsZ_2-layer-sand-dom"/>
</dbReference>
<dbReference type="InterPro" id="IPR020805">
    <property type="entry name" value="Cell_div_FtsZ_CS"/>
</dbReference>
<evidence type="ECO:0000256" key="9">
    <source>
        <dbReference type="NCBIfam" id="TIGR00065"/>
    </source>
</evidence>
<evidence type="ECO:0000256" key="2">
    <source>
        <dbReference type="ARBA" id="ARBA00009690"/>
    </source>
</evidence>
<dbReference type="PANTHER" id="PTHR30314:SF3">
    <property type="entry name" value="MITOCHONDRIAL DIVISION PROTEIN FSZA"/>
    <property type="match status" value="1"/>
</dbReference>
<evidence type="ECO:0000256" key="4">
    <source>
        <dbReference type="ARBA" id="ARBA00022618"/>
    </source>
</evidence>
<keyword evidence="7 10" id="KW-0717">Septation</keyword>
<evidence type="ECO:0000256" key="8">
    <source>
        <dbReference type="ARBA" id="ARBA00023306"/>
    </source>
</evidence>
<dbReference type="SMART" id="SM00865">
    <property type="entry name" value="Tubulin_C"/>
    <property type="match status" value="1"/>
</dbReference>
<dbReference type="PRINTS" id="PR00423">
    <property type="entry name" value="CELLDVISFTSZ"/>
</dbReference>
<evidence type="ECO:0000256" key="11">
    <source>
        <dbReference type="SAM" id="MobiDB-lite"/>
    </source>
</evidence>
<dbReference type="GO" id="GO:0003924">
    <property type="term" value="F:GTPase activity"/>
    <property type="evidence" value="ECO:0007669"/>
    <property type="project" value="UniProtKB-UniRule"/>
</dbReference>
<gene>
    <name evidence="14" type="primary">ftsZ</name>
    <name evidence="14" type="ORF">IAD26_06825</name>
</gene>
<dbReference type="InterPro" id="IPR045061">
    <property type="entry name" value="FtsZ/CetZ"/>
</dbReference>
<protein>
    <recommendedName>
        <fullName evidence="9 10">Cell division protein FtsZ</fullName>
    </recommendedName>
</protein>
<keyword evidence="3" id="KW-0963">Cytoplasm</keyword>
<dbReference type="Proteomes" id="UP000886748">
    <property type="component" value="Unassembled WGS sequence"/>
</dbReference>
<dbReference type="NCBIfam" id="TIGR00065">
    <property type="entry name" value="ftsZ"/>
    <property type="match status" value="1"/>
</dbReference>
<dbReference type="InterPro" id="IPR036525">
    <property type="entry name" value="Tubulin/FtsZ_GTPase_sf"/>
</dbReference>
<dbReference type="Pfam" id="PF00091">
    <property type="entry name" value="Tubulin"/>
    <property type="match status" value="1"/>
</dbReference>
<dbReference type="GO" id="GO:0000917">
    <property type="term" value="P:division septum assembly"/>
    <property type="evidence" value="ECO:0007669"/>
    <property type="project" value="UniProtKB-KW"/>
</dbReference>
<sequence>IKVIGVGGGGNNAVNRMIEHGVDGVEFIAVNTDAQALKLSQAETKLQIGVKLTRGLGAGGNPEIGMKSAEESKEQIEEVLRGADMVFVTAGMGGGTGTGAAPVVAKIAKELGALTIGVVTKPFSFEGKRRMNQAMQGLEKLKETVDALIVIPNDKLLEVVERRTTMKEAFQVVDEVLLRGVQGISDIITVPGMINVDFADVKAVMQSSGSALMGIGRGTGEGRAMEAAKLAINSPLLETSINGASGIIMNVTGGSDMTLHEVTEAAQVIHDAIAEDAIFTFGSVIDDRIQGEIQITVIATGFEMKTPDMGNKKEAVKSLSAADFFSGSFNTGSASATNSAPSLAPSTPQPKPAISPQKSQNDLMSIIDIPPFLQK</sequence>
<evidence type="ECO:0000313" key="14">
    <source>
        <dbReference type="EMBL" id="HIU92828.1"/>
    </source>
</evidence>
<keyword evidence="4 10" id="KW-0132">Cell division</keyword>
<evidence type="ECO:0000256" key="10">
    <source>
        <dbReference type="RuleBase" id="RU000631"/>
    </source>
</evidence>
<dbReference type="CDD" id="cd02201">
    <property type="entry name" value="FtsZ_type1"/>
    <property type="match status" value="1"/>
</dbReference>
<evidence type="ECO:0000256" key="5">
    <source>
        <dbReference type="ARBA" id="ARBA00022741"/>
    </source>
</evidence>
<keyword evidence="8 10" id="KW-0131">Cell cycle</keyword>
<dbReference type="InterPro" id="IPR003008">
    <property type="entry name" value="Tubulin_FtsZ_GTPase"/>
</dbReference>
<dbReference type="InterPro" id="IPR037103">
    <property type="entry name" value="Tubulin/FtsZ-like_C"/>
</dbReference>
<accession>A0A9D1SRA1</accession>
<dbReference type="PANTHER" id="PTHR30314">
    <property type="entry name" value="CELL DIVISION PROTEIN FTSZ-RELATED"/>
    <property type="match status" value="1"/>
</dbReference>
<proteinExistence type="inferred from homology"/>
<evidence type="ECO:0000259" key="13">
    <source>
        <dbReference type="SMART" id="SM00865"/>
    </source>
</evidence>
<dbReference type="InterPro" id="IPR008280">
    <property type="entry name" value="Tub_FtsZ_C"/>
</dbReference>
<evidence type="ECO:0000256" key="7">
    <source>
        <dbReference type="ARBA" id="ARBA00023210"/>
    </source>
</evidence>
<feature type="compositionally biased region" description="Polar residues" evidence="11">
    <location>
        <begin position="332"/>
        <end position="346"/>
    </location>
</feature>
<reference evidence="14" key="1">
    <citation type="submission" date="2020-10" db="EMBL/GenBank/DDBJ databases">
        <authorList>
            <person name="Gilroy R."/>
        </authorList>
    </citation>
    <scope>NUCLEOTIDE SEQUENCE</scope>
    <source>
        <strain evidence="14">CHK154-7741</strain>
    </source>
</reference>
<dbReference type="EMBL" id="DVOD01000051">
    <property type="protein sequence ID" value="HIU92828.1"/>
    <property type="molecule type" value="Genomic_DNA"/>
</dbReference>
<reference evidence="14" key="2">
    <citation type="journal article" date="2021" name="PeerJ">
        <title>Extensive microbial diversity within the chicken gut microbiome revealed by metagenomics and culture.</title>
        <authorList>
            <person name="Gilroy R."/>
            <person name="Ravi A."/>
            <person name="Getino M."/>
            <person name="Pursley I."/>
            <person name="Horton D.L."/>
            <person name="Alikhan N.F."/>
            <person name="Baker D."/>
            <person name="Gharbi K."/>
            <person name="Hall N."/>
            <person name="Watson M."/>
            <person name="Adriaenssens E.M."/>
            <person name="Foster-Nyarko E."/>
            <person name="Jarju S."/>
            <person name="Secka A."/>
            <person name="Antonio M."/>
            <person name="Oren A."/>
            <person name="Chaudhuri R.R."/>
            <person name="La Ragione R."/>
            <person name="Hildebrand F."/>
            <person name="Pallen M.J."/>
        </authorList>
    </citation>
    <scope>NUCLEOTIDE SEQUENCE</scope>
    <source>
        <strain evidence="14">CHK154-7741</strain>
    </source>
</reference>
<evidence type="ECO:0000259" key="12">
    <source>
        <dbReference type="SMART" id="SM00864"/>
    </source>
</evidence>
<organism evidence="14 15">
    <name type="scientific">Candidatus Limenecus avicola</name>
    <dbReference type="NCBI Taxonomy" id="2840847"/>
    <lineage>
        <taxon>Bacteria</taxon>
        <taxon>Bacillati</taxon>
        <taxon>Bacillota</taxon>
        <taxon>Clostridia</taxon>
        <taxon>Eubacteriales</taxon>
        <taxon>Clostridiaceae</taxon>
        <taxon>Clostridiaceae incertae sedis</taxon>
        <taxon>Candidatus Limenecus</taxon>
    </lineage>
</organism>
<dbReference type="Gene3D" id="3.40.50.1440">
    <property type="entry name" value="Tubulin/FtsZ, GTPase domain"/>
    <property type="match status" value="1"/>
</dbReference>
<comment type="caution">
    <text evidence="14">The sequence shown here is derived from an EMBL/GenBank/DDBJ whole genome shotgun (WGS) entry which is preliminary data.</text>
</comment>
<evidence type="ECO:0000256" key="1">
    <source>
        <dbReference type="ARBA" id="ARBA00004496"/>
    </source>
</evidence>
<feature type="domain" description="Tubulin/FtsZ 2-layer sandwich" evidence="13">
    <location>
        <begin position="194"/>
        <end position="311"/>
    </location>
</feature>
<evidence type="ECO:0000256" key="3">
    <source>
        <dbReference type="ARBA" id="ARBA00022490"/>
    </source>
</evidence>
<dbReference type="SUPFAM" id="SSF52490">
    <property type="entry name" value="Tubulin nucleotide-binding domain-like"/>
    <property type="match status" value="1"/>
</dbReference>
<dbReference type="InterPro" id="IPR024757">
    <property type="entry name" value="FtsZ_C"/>
</dbReference>